<dbReference type="PROSITE" id="PS50222">
    <property type="entry name" value="EF_HAND_2"/>
    <property type="match status" value="1"/>
</dbReference>
<dbReference type="RefSeq" id="XP_053074585.1">
    <property type="nucleotide sequence ID" value="XM_053218610.1"/>
</dbReference>
<dbReference type="PANTHER" id="PTHR21847">
    <property type="entry name" value="EF-HAND CALCIUM-BINDING DOMAIN-CONTAINING PROTEIN 10"/>
    <property type="match status" value="1"/>
</dbReference>
<dbReference type="Proteomes" id="UP001652583">
    <property type="component" value="Chromosome A2"/>
</dbReference>
<accession>A0ABM3PSC6</accession>
<dbReference type="InterPro" id="IPR011992">
    <property type="entry name" value="EF-hand-dom_pair"/>
</dbReference>
<dbReference type="InterPro" id="IPR002048">
    <property type="entry name" value="EF_hand_dom"/>
</dbReference>
<dbReference type="PANTHER" id="PTHR21847:SF1">
    <property type="entry name" value="EF-HAND CALCIUM-BINDING DOMAIN-CONTAINING PROTEIN 10"/>
    <property type="match status" value="1"/>
</dbReference>
<evidence type="ECO:0000313" key="3">
    <source>
        <dbReference type="RefSeq" id="XP_053074585.1"/>
    </source>
</evidence>
<reference evidence="3" key="1">
    <citation type="submission" date="2025-08" db="UniProtKB">
        <authorList>
            <consortium name="RefSeq"/>
        </authorList>
    </citation>
    <scope>IDENTIFICATION</scope>
    <source>
        <tissue evidence="3">Blood</tissue>
    </source>
</reference>
<dbReference type="GeneID" id="106978480"/>
<dbReference type="SUPFAM" id="SSF47473">
    <property type="entry name" value="EF-hand"/>
    <property type="match status" value="1"/>
</dbReference>
<evidence type="ECO:0000259" key="1">
    <source>
        <dbReference type="PROSITE" id="PS50222"/>
    </source>
</evidence>
<name>A0ABM3PSC6_ACIJB</name>
<dbReference type="CDD" id="cd22976">
    <property type="entry name" value="DD_EFCAB10"/>
    <property type="match status" value="1"/>
</dbReference>
<dbReference type="InterPro" id="IPR049760">
    <property type="entry name" value="DD_EFCAB10"/>
</dbReference>
<proteinExistence type="predicted"/>
<keyword evidence="2" id="KW-1185">Reference proteome</keyword>
<dbReference type="Pfam" id="PF24548">
    <property type="entry name" value="EF_EFCAB10_C"/>
    <property type="match status" value="1"/>
</dbReference>
<protein>
    <submittedName>
        <fullName evidence="3">EF-hand calcium-binding domain-containing protein 10 isoform X1</fullName>
    </submittedName>
</protein>
<organism evidence="2 3">
    <name type="scientific">Acinonyx jubatus</name>
    <name type="common">Cheetah</name>
    <dbReference type="NCBI Taxonomy" id="32536"/>
    <lineage>
        <taxon>Eukaryota</taxon>
        <taxon>Metazoa</taxon>
        <taxon>Chordata</taxon>
        <taxon>Craniata</taxon>
        <taxon>Vertebrata</taxon>
        <taxon>Euteleostomi</taxon>
        <taxon>Mammalia</taxon>
        <taxon>Eutheria</taxon>
        <taxon>Laurasiatheria</taxon>
        <taxon>Carnivora</taxon>
        <taxon>Feliformia</taxon>
        <taxon>Felidae</taxon>
        <taxon>Felinae</taxon>
        <taxon>Acinonyx</taxon>
    </lineage>
</organism>
<evidence type="ECO:0000313" key="2">
    <source>
        <dbReference type="Proteomes" id="UP001652583"/>
    </source>
</evidence>
<feature type="domain" description="EF-hand" evidence="1">
    <location>
        <begin position="118"/>
        <end position="153"/>
    </location>
</feature>
<sequence>MQARGSREQEARDYLEKHRIMELLNYLTSTLLFFRPALFTGAKIWKQPKCLSTDGWMMKMCCVYRMEYYSAVRKKEILPCATWTALEDMLKKPREYLISVLERLRIAKMTGLAFPFFMDHSNIVSMFEMMDTSNKGTISFVQYREALKTLGLLTADEVLKDDGHAVTLDKFRREVAPRAVKRGINIL</sequence>
<gene>
    <name evidence="3" type="primary">EFCAB10</name>
</gene>
<dbReference type="InterPro" id="IPR056587">
    <property type="entry name" value="EF_EFCAB10_C"/>
</dbReference>
<dbReference type="InterPro" id="IPR039879">
    <property type="entry name" value="EFC10"/>
</dbReference>